<dbReference type="Gene3D" id="3.30.40.10">
    <property type="entry name" value="Zinc/RING finger domain, C3HC4 (zinc finger)"/>
    <property type="match status" value="1"/>
</dbReference>
<feature type="compositionally biased region" description="Low complexity" evidence="2">
    <location>
        <begin position="456"/>
        <end position="465"/>
    </location>
</feature>
<keyword evidence="3" id="KW-1133">Transmembrane helix</keyword>
<dbReference type="GO" id="GO:0016020">
    <property type="term" value="C:membrane"/>
    <property type="evidence" value="ECO:0007669"/>
    <property type="project" value="TreeGrafter"/>
</dbReference>
<feature type="transmembrane region" description="Helical" evidence="3">
    <location>
        <begin position="244"/>
        <end position="262"/>
    </location>
</feature>
<name>A0A7S2NX18_9STRA</name>
<organism evidence="6">
    <name type="scientific">Leptocylindrus danicus</name>
    <dbReference type="NCBI Taxonomy" id="163516"/>
    <lineage>
        <taxon>Eukaryota</taxon>
        <taxon>Sar</taxon>
        <taxon>Stramenopiles</taxon>
        <taxon>Ochrophyta</taxon>
        <taxon>Bacillariophyta</taxon>
        <taxon>Coscinodiscophyceae</taxon>
        <taxon>Chaetocerotophycidae</taxon>
        <taxon>Leptocylindrales</taxon>
        <taxon>Leptocylindraceae</taxon>
        <taxon>Leptocylindrus</taxon>
    </lineage>
</organism>
<feature type="signal peptide" evidence="4">
    <location>
        <begin position="1"/>
        <end position="27"/>
    </location>
</feature>
<dbReference type="InterPro" id="IPR007621">
    <property type="entry name" value="TPM_dom"/>
</dbReference>
<dbReference type="SMART" id="SM00184">
    <property type="entry name" value="RING"/>
    <property type="match status" value="1"/>
</dbReference>
<feature type="domain" description="RING-type" evidence="5">
    <location>
        <begin position="299"/>
        <end position="356"/>
    </location>
</feature>
<evidence type="ECO:0000259" key="5">
    <source>
        <dbReference type="PROSITE" id="PS50089"/>
    </source>
</evidence>
<reference evidence="6" key="1">
    <citation type="submission" date="2021-01" db="EMBL/GenBank/DDBJ databases">
        <authorList>
            <person name="Corre E."/>
            <person name="Pelletier E."/>
            <person name="Niang G."/>
            <person name="Scheremetjew M."/>
            <person name="Finn R."/>
            <person name="Kale V."/>
            <person name="Holt S."/>
            <person name="Cochrane G."/>
            <person name="Meng A."/>
            <person name="Brown T."/>
            <person name="Cohen L."/>
        </authorList>
    </citation>
    <scope>NUCLEOTIDE SEQUENCE</scope>
    <source>
        <strain evidence="6">B650</strain>
    </source>
</reference>
<proteinExistence type="predicted"/>
<dbReference type="EMBL" id="HBGY01006256">
    <property type="protein sequence ID" value="CAD9563126.1"/>
    <property type="molecule type" value="Transcribed_RNA"/>
</dbReference>
<protein>
    <recommendedName>
        <fullName evidence="5">RING-type domain-containing protein</fullName>
    </recommendedName>
</protein>
<dbReference type="InterPro" id="IPR013083">
    <property type="entry name" value="Znf_RING/FYVE/PHD"/>
</dbReference>
<accession>A0A7S2NX18</accession>
<dbReference type="PANTHER" id="PTHR33748">
    <property type="entry name" value="PROTEIN CBG04600"/>
    <property type="match status" value="1"/>
</dbReference>
<dbReference type="Pfam" id="PF13639">
    <property type="entry name" value="zf-RING_2"/>
    <property type="match status" value="1"/>
</dbReference>
<dbReference type="AlphaFoldDB" id="A0A7S2NX18"/>
<dbReference type="GO" id="GO:0008270">
    <property type="term" value="F:zinc ion binding"/>
    <property type="evidence" value="ECO:0007669"/>
    <property type="project" value="UniProtKB-KW"/>
</dbReference>
<keyword evidence="3" id="KW-0472">Membrane</keyword>
<dbReference type="InterPro" id="IPR001841">
    <property type="entry name" value="Znf_RING"/>
</dbReference>
<feature type="chain" id="PRO_5030622044" description="RING-type domain-containing protein" evidence="4">
    <location>
        <begin position="28"/>
        <end position="480"/>
    </location>
</feature>
<dbReference type="PROSITE" id="PS50089">
    <property type="entry name" value="ZF_RING_2"/>
    <property type="match status" value="1"/>
</dbReference>
<evidence type="ECO:0000256" key="2">
    <source>
        <dbReference type="SAM" id="MobiDB-lite"/>
    </source>
</evidence>
<evidence type="ECO:0000256" key="1">
    <source>
        <dbReference type="PROSITE-ProRule" id="PRU00175"/>
    </source>
</evidence>
<feature type="region of interest" description="Disordered" evidence="2">
    <location>
        <begin position="437"/>
        <end position="480"/>
    </location>
</feature>
<evidence type="ECO:0000256" key="4">
    <source>
        <dbReference type="SAM" id="SignalP"/>
    </source>
</evidence>
<gene>
    <name evidence="6" type="ORF">LDAN0321_LOCUS3849</name>
</gene>
<keyword evidence="1" id="KW-0862">Zinc</keyword>
<dbReference type="Gene3D" id="3.10.310.50">
    <property type="match status" value="1"/>
</dbReference>
<keyword evidence="4" id="KW-0732">Signal</keyword>
<dbReference type="Pfam" id="PF04536">
    <property type="entry name" value="TPM_phosphatase"/>
    <property type="match status" value="1"/>
</dbReference>
<evidence type="ECO:0000256" key="3">
    <source>
        <dbReference type="SAM" id="Phobius"/>
    </source>
</evidence>
<keyword evidence="1" id="KW-0863">Zinc-finger</keyword>
<feature type="compositionally biased region" description="Gly residues" evidence="2">
    <location>
        <begin position="466"/>
        <end position="480"/>
    </location>
</feature>
<dbReference type="SUPFAM" id="SSF57850">
    <property type="entry name" value="RING/U-box"/>
    <property type="match status" value="1"/>
</dbReference>
<keyword evidence="3" id="KW-0812">Transmembrane</keyword>
<dbReference type="CDD" id="cd16448">
    <property type="entry name" value="RING-H2"/>
    <property type="match status" value="1"/>
</dbReference>
<evidence type="ECO:0000313" key="6">
    <source>
        <dbReference type="EMBL" id="CAD9563126.1"/>
    </source>
</evidence>
<sequence>MKHSHFHLPLALYLAAALIFIFKTANAQTTASKTTSDLRRIIIRAPIPNPKLERDICHAGEQGIICDPHNILVDTANIKADEIDSFESMVYGALSDVELKSCESGENPVNVEVGIALVRRMDMSRYLRDPKYEDEDEESIADIAAQQFATETHDSWGIGHAECHTGIMLFISVDDRAIYISTGAGLKRLLTHSRLGKVMEGMKRYLRQGNYAMAIRNALVQMRTYIDEGEPTATEKMTVFLEEYGLLLIIVLGFGSLYLVGLRQERRQREEYAIVHSHLTQIERDRAAALQGEYQCSSCAICLEDFTQQNEDGMWTLGSDGLPLKLLQCGHVFDETCWQNWARSGQGDPTKCPVCRADVGGVAATAEAGTADLRHRNAPGDLRVPHRRFDENMYRREMGFRLLRLSQRYPRYVRPNMLQRWSQESYNGSLVQDRTFQNADPSRVKIPNGRSGNGHSFGRSASIGSSFGGGRSSGGRGGRW</sequence>
<keyword evidence="1" id="KW-0479">Metal-binding</keyword>
<dbReference type="PANTHER" id="PTHR33748:SF5">
    <property type="entry name" value="GROUND-LIKE DOMAIN-CONTAINING PROTEIN"/>
    <property type="match status" value="1"/>
</dbReference>